<name>A0A084UDM8_9HYPH</name>
<evidence type="ECO:0008006" key="3">
    <source>
        <dbReference type="Google" id="ProtNLM"/>
    </source>
</evidence>
<dbReference type="eggNOG" id="COG1974">
    <property type="taxonomic scope" value="Bacteria"/>
</dbReference>
<dbReference type="RefSeq" id="WP_051914015.1">
    <property type="nucleotide sequence ID" value="NZ_JMQM01000001.1"/>
</dbReference>
<dbReference type="EMBL" id="JMQM01000001">
    <property type="protein sequence ID" value="KFB11064.1"/>
    <property type="molecule type" value="Genomic_DNA"/>
</dbReference>
<dbReference type="SUPFAM" id="SSF51306">
    <property type="entry name" value="LexA/Signal peptidase"/>
    <property type="match status" value="1"/>
</dbReference>
<sequence>MHDTDHGPFGEILAPVGSTGREVAVEVSGHSMGMYAPNGSLILYERRFDPPQDHMLGHVCVVGLPDGRVLVKRLLRGSKPGLFDLESIIGEVLRDEPVEWAAEVAMVVHPSYAKKLREP</sequence>
<gene>
    <name evidence="1" type="ORF">EL18_02106</name>
</gene>
<keyword evidence="2" id="KW-1185">Reference proteome</keyword>
<reference evidence="1 2" key="1">
    <citation type="submission" date="2014-05" db="EMBL/GenBank/DDBJ databases">
        <title>Draft Genome Sequence of Nitratireductor basaltis Strain UMTGB225, A Marine Bacterium Isolated from Green Barrel Tunicate.</title>
        <authorList>
            <person name="Gan H.Y."/>
        </authorList>
    </citation>
    <scope>NUCLEOTIDE SEQUENCE [LARGE SCALE GENOMIC DNA]</scope>
    <source>
        <strain evidence="1 2">UMTGB225</strain>
    </source>
</reference>
<protein>
    <recommendedName>
        <fullName evidence="3">Peptidase S24/S26A/S26B/S26C domain-containing protein</fullName>
    </recommendedName>
</protein>
<organism evidence="1 2">
    <name type="scientific">Nitratireductor basaltis</name>
    <dbReference type="NCBI Taxonomy" id="472175"/>
    <lineage>
        <taxon>Bacteria</taxon>
        <taxon>Pseudomonadati</taxon>
        <taxon>Pseudomonadota</taxon>
        <taxon>Alphaproteobacteria</taxon>
        <taxon>Hyphomicrobiales</taxon>
        <taxon>Phyllobacteriaceae</taxon>
        <taxon>Nitratireductor</taxon>
    </lineage>
</organism>
<dbReference type="Proteomes" id="UP000053675">
    <property type="component" value="Unassembled WGS sequence"/>
</dbReference>
<comment type="caution">
    <text evidence="1">The sequence shown here is derived from an EMBL/GenBank/DDBJ whole genome shotgun (WGS) entry which is preliminary data.</text>
</comment>
<proteinExistence type="predicted"/>
<dbReference type="AlphaFoldDB" id="A0A084UDM8"/>
<dbReference type="PATRIC" id="fig|472175.3.peg.2100"/>
<evidence type="ECO:0000313" key="2">
    <source>
        <dbReference type="Proteomes" id="UP000053675"/>
    </source>
</evidence>
<accession>A0A084UDM8</accession>
<dbReference type="InterPro" id="IPR036286">
    <property type="entry name" value="LexA/Signal_pep-like_sf"/>
</dbReference>
<evidence type="ECO:0000313" key="1">
    <source>
        <dbReference type="EMBL" id="KFB11064.1"/>
    </source>
</evidence>